<keyword evidence="2" id="KW-0677">Repeat</keyword>
<feature type="coiled-coil region" evidence="3">
    <location>
        <begin position="199"/>
        <end position="247"/>
    </location>
</feature>
<proteinExistence type="predicted"/>
<organism evidence="5 6">
    <name type="scientific">Chara braunii</name>
    <name type="common">Braun's stonewort</name>
    <dbReference type="NCBI Taxonomy" id="69332"/>
    <lineage>
        <taxon>Eukaryota</taxon>
        <taxon>Viridiplantae</taxon>
        <taxon>Streptophyta</taxon>
        <taxon>Charophyceae</taxon>
        <taxon>Charales</taxon>
        <taxon>Characeae</taxon>
        <taxon>Chara</taxon>
    </lineage>
</organism>
<name>A0A388JVM1_CHABU</name>
<reference evidence="5 6" key="1">
    <citation type="journal article" date="2018" name="Cell">
        <title>The Chara Genome: Secondary Complexity and Implications for Plant Terrestrialization.</title>
        <authorList>
            <person name="Nishiyama T."/>
            <person name="Sakayama H."/>
            <person name="Vries J.D."/>
            <person name="Buschmann H."/>
            <person name="Saint-Marcoux D."/>
            <person name="Ullrich K.K."/>
            <person name="Haas F.B."/>
            <person name="Vanderstraeten L."/>
            <person name="Becker D."/>
            <person name="Lang D."/>
            <person name="Vosolsobe S."/>
            <person name="Rombauts S."/>
            <person name="Wilhelmsson P.K.I."/>
            <person name="Janitza P."/>
            <person name="Kern R."/>
            <person name="Heyl A."/>
            <person name="Rumpler F."/>
            <person name="Villalobos L.I.A.C."/>
            <person name="Clay J.M."/>
            <person name="Skokan R."/>
            <person name="Toyoda A."/>
            <person name="Suzuki Y."/>
            <person name="Kagoshima H."/>
            <person name="Schijlen E."/>
            <person name="Tajeshwar N."/>
            <person name="Catarino B."/>
            <person name="Hetherington A.J."/>
            <person name="Saltykova A."/>
            <person name="Bonnot C."/>
            <person name="Breuninger H."/>
            <person name="Symeonidi A."/>
            <person name="Radhakrishnan G.V."/>
            <person name="Van Nieuwerburgh F."/>
            <person name="Deforce D."/>
            <person name="Chang C."/>
            <person name="Karol K.G."/>
            <person name="Hedrich R."/>
            <person name="Ulvskov P."/>
            <person name="Glockner G."/>
            <person name="Delwiche C.F."/>
            <person name="Petrasek J."/>
            <person name="Van de Peer Y."/>
            <person name="Friml J."/>
            <person name="Beilby M."/>
            <person name="Dolan L."/>
            <person name="Kohara Y."/>
            <person name="Sugano S."/>
            <person name="Fujiyama A."/>
            <person name="Delaux P.-M."/>
            <person name="Quint M."/>
            <person name="TheiBen G."/>
            <person name="Hagemann M."/>
            <person name="Harholt J."/>
            <person name="Dunand C."/>
            <person name="Zachgo S."/>
            <person name="Langdale J."/>
            <person name="Maumus F."/>
            <person name="Straeten D.V.D."/>
            <person name="Gould S.B."/>
            <person name="Rensing S.A."/>
        </authorList>
    </citation>
    <scope>NUCLEOTIDE SEQUENCE [LARGE SCALE GENOMIC DNA]</scope>
    <source>
        <strain evidence="5 6">S276</strain>
    </source>
</reference>
<feature type="compositionally biased region" description="Basic and acidic residues" evidence="4">
    <location>
        <begin position="734"/>
        <end position="751"/>
    </location>
</feature>
<keyword evidence="3" id="KW-0175">Coiled coil</keyword>
<feature type="region of interest" description="Disordered" evidence="4">
    <location>
        <begin position="461"/>
        <end position="520"/>
    </location>
</feature>
<evidence type="ECO:0000256" key="2">
    <source>
        <dbReference type="ARBA" id="ARBA00022737"/>
    </source>
</evidence>
<dbReference type="PROSITE" id="PS51450">
    <property type="entry name" value="LRR"/>
    <property type="match status" value="3"/>
</dbReference>
<protein>
    <recommendedName>
        <fullName evidence="7">U2A'/phosphoprotein 32 family A C-terminal domain-containing protein</fullName>
    </recommendedName>
</protein>
<evidence type="ECO:0000256" key="1">
    <source>
        <dbReference type="ARBA" id="ARBA00022614"/>
    </source>
</evidence>
<dbReference type="PANTHER" id="PTHR45973">
    <property type="entry name" value="PROTEIN PHOSPHATASE 1 REGULATORY SUBUNIT SDS22-RELATED"/>
    <property type="match status" value="1"/>
</dbReference>
<dbReference type="EMBL" id="BFEA01000023">
    <property type="protein sequence ID" value="GBG61813.1"/>
    <property type="molecule type" value="Genomic_DNA"/>
</dbReference>
<dbReference type="SMART" id="SM00369">
    <property type="entry name" value="LRR_TYP"/>
    <property type="match status" value="4"/>
</dbReference>
<dbReference type="STRING" id="69332.A0A388JVM1"/>
<evidence type="ECO:0000313" key="5">
    <source>
        <dbReference type="EMBL" id="GBG61813.1"/>
    </source>
</evidence>
<evidence type="ECO:0008006" key="7">
    <source>
        <dbReference type="Google" id="ProtNLM"/>
    </source>
</evidence>
<evidence type="ECO:0000256" key="3">
    <source>
        <dbReference type="SAM" id="Coils"/>
    </source>
</evidence>
<feature type="region of interest" description="Disordered" evidence="4">
    <location>
        <begin position="1080"/>
        <end position="1101"/>
    </location>
</feature>
<keyword evidence="1" id="KW-0433">Leucine-rich repeat</keyword>
<dbReference type="AlphaFoldDB" id="A0A388JVM1"/>
<dbReference type="InterPro" id="IPR050576">
    <property type="entry name" value="Cilia_flagella_integrity"/>
</dbReference>
<sequence>MTSNLLEKITAGRDPKEVTTLAIRNADGRRGRIKRIENLDAFVNLHRLDLSCNLLTRLDNVGCLKRLTVLSLADNHISRLDGIEGLERLEELNLTGNRLQQVPRSLLYLRRLRLLRLGRNKIAELAEFEKLAGMKNLASLTVQGNPISSLPHCRGFLVYSLRTLEVLDGDVVPADERVECIARFGPVHTQQLQEEIWSLNQANRQATTNLEQVKALLQESKESVKKLEEENQRLQIANKELREELALKKEWLDVTSKRLAEAGQRIGELQHDMMDSWLPSSSNNSEHDSSIDQMPVGEDETVVDSCVSPNAGAGQEGQLTGPVRKDSTQMAEEGCGAAEDEVAAPEEILAAIHSEVEKAKASLLSRFSFMERGGLRADAAAADTMKAVDKGGEAVKMVDDGGESAAAIATLLNRFARFVRRQEQLTRMFNQARGERLACEKELQLRLSSTQPMAQGFNEVPKPGSAFSTTAPSNRAGPGAGAAVGADYRGTLPGFDLDSTATSRMREEKVGSQPDKQQHACAGEVELSTTRGGGEGASLGRAVDVCSLQFAHCGMDDEQSDYDFQLANDGCNIVRAKVASVPSDPSCPSEGRNVDGSDHGGCALTLNGDVRNKFVPSSTGISSWITVRGDRLRGRCEQSIDLDQTFFDLGGGNSQFGLGSRSSPGSEFSPISAAGSISCRATVGFEQGPTLTTDVHTHMMRGHHFSDPAVRTPCGALPVLGSGDGHQDICLPQEEKKQPLHKADQDARQDAGDSMSEGPFSGSLLGDDSKFSLANIDLELQGYRPMQASPPDKATVETWNKYNVLVAQEDEAGKLLAKCEADIDIMFGSLLESTRAWMEANIQRGLDVLHSRLLTLYSDEFDLLQYLRVDEGNVTLESLAHASPALQSPSHGSVNDFDGFLPSSRVMGVHEVLRDFPARSEIRGAHIDGYAVEKGLYIHAGGLQRRSCSPDSLSGWSDAGKNRVANKSGLQHPLEEMQKVEINCLDIDAVGEARQTGMQISDLGRMDSSSRVRILMEIIELQKEELREVYEQLKGCKPEGDNDRLGMELQMLPGDHLHDGDGNSRRAVGQCLAVTTAQERGVHEGTQTDQECGWMNGSSSGGGRAEIGSAVDSGTTVDFCEDPSSAAALSDTVRAMPDDSNSRAQSASAFEVGESVIIRGGLTLPSQTTTENESRRLQANAQVIGDATIIARTSPSLSNYSLSSSESLSIRFRLFNYDSENTD</sequence>
<keyword evidence="6" id="KW-1185">Reference proteome</keyword>
<accession>A0A388JVM1</accession>
<evidence type="ECO:0000313" key="6">
    <source>
        <dbReference type="Proteomes" id="UP000265515"/>
    </source>
</evidence>
<dbReference type="Gramene" id="GBG61813">
    <property type="protein sequence ID" value="GBG61813"/>
    <property type="gene ID" value="CBR_g23771"/>
</dbReference>
<dbReference type="PANTHER" id="PTHR45973:SF36">
    <property type="entry name" value="CENTRIOLIN"/>
    <property type="match status" value="1"/>
</dbReference>
<dbReference type="OrthoDB" id="1517790at2759"/>
<dbReference type="SMART" id="SM00365">
    <property type="entry name" value="LRR_SD22"/>
    <property type="match status" value="2"/>
</dbReference>
<evidence type="ECO:0000256" key="4">
    <source>
        <dbReference type="SAM" id="MobiDB-lite"/>
    </source>
</evidence>
<gene>
    <name evidence="5" type="ORF">CBR_g23771</name>
</gene>
<comment type="caution">
    <text evidence="5">The sequence shown here is derived from an EMBL/GenBank/DDBJ whole genome shotgun (WGS) entry which is preliminary data.</text>
</comment>
<dbReference type="Gene3D" id="3.80.10.10">
    <property type="entry name" value="Ribonuclease Inhibitor"/>
    <property type="match status" value="1"/>
</dbReference>
<feature type="region of interest" description="Disordered" evidence="4">
    <location>
        <begin position="734"/>
        <end position="766"/>
    </location>
</feature>
<dbReference type="Pfam" id="PF14580">
    <property type="entry name" value="LRR_9"/>
    <property type="match status" value="1"/>
</dbReference>
<dbReference type="InterPro" id="IPR003591">
    <property type="entry name" value="Leu-rich_rpt_typical-subtyp"/>
</dbReference>
<dbReference type="SUPFAM" id="SSF52075">
    <property type="entry name" value="Outer arm dynein light chain 1"/>
    <property type="match status" value="1"/>
</dbReference>
<dbReference type="InterPro" id="IPR001611">
    <property type="entry name" value="Leu-rich_rpt"/>
</dbReference>
<dbReference type="InterPro" id="IPR032675">
    <property type="entry name" value="LRR_dom_sf"/>
</dbReference>
<dbReference type="Proteomes" id="UP000265515">
    <property type="component" value="Unassembled WGS sequence"/>
</dbReference>